<protein>
    <recommendedName>
        <fullName evidence="7">Beta-glucosidase</fullName>
        <ecNumber evidence="7">3.2.1.21</ecNumber>
    </recommendedName>
</protein>
<evidence type="ECO:0000256" key="6">
    <source>
        <dbReference type="ARBA" id="ARBA00023326"/>
    </source>
</evidence>
<dbReference type="SUPFAM" id="SSF51445">
    <property type="entry name" value="(Trans)glycosidases"/>
    <property type="match status" value="1"/>
</dbReference>
<dbReference type="InterPro" id="IPR001360">
    <property type="entry name" value="Glyco_hydro_1"/>
</dbReference>
<accession>A0ABN1ZZ87</accession>
<dbReference type="Proteomes" id="UP001500842">
    <property type="component" value="Unassembled WGS sequence"/>
</dbReference>
<keyword evidence="3" id="KW-0136">Cellulose degradation</keyword>
<dbReference type="InterPro" id="IPR017853">
    <property type="entry name" value="GH"/>
</dbReference>
<keyword evidence="6" id="KW-0624">Polysaccharide degradation</keyword>
<keyword evidence="9" id="KW-1185">Reference proteome</keyword>
<comment type="caution">
    <text evidence="8">The sequence shown here is derived from an EMBL/GenBank/DDBJ whole genome shotgun (WGS) entry which is preliminary data.</text>
</comment>
<evidence type="ECO:0000256" key="3">
    <source>
        <dbReference type="ARBA" id="ARBA00023001"/>
    </source>
</evidence>
<dbReference type="NCBIfam" id="TIGR03356">
    <property type="entry name" value="BGL"/>
    <property type="match status" value="1"/>
</dbReference>
<comment type="catalytic activity">
    <reaction evidence="7">
        <text>Hydrolysis of terminal, non-reducing beta-D-glucosyl residues with release of beta-D-glucose.</text>
        <dbReference type="EC" id="3.2.1.21"/>
    </reaction>
</comment>
<gene>
    <name evidence="8" type="ORF">GCM10009788_10110</name>
</gene>
<dbReference type="InterPro" id="IPR017736">
    <property type="entry name" value="Glyco_hydro_1_beta-glucosidase"/>
</dbReference>
<comment type="similarity">
    <text evidence="1 7">Belongs to the glycosyl hydrolase 1 family.</text>
</comment>
<reference evidence="8 9" key="1">
    <citation type="journal article" date="2019" name="Int. J. Syst. Evol. Microbiol.">
        <title>The Global Catalogue of Microorganisms (GCM) 10K type strain sequencing project: providing services to taxonomists for standard genome sequencing and annotation.</title>
        <authorList>
            <consortium name="The Broad Institute Genomics Platform"/>
            <consortium name="The Broad Institute Genome Sequencing Center for Infectious Disease"/>
            <person name="Wu L."/>
            <person name="Ma J."/>
        </authorList>
    </citation>
    <scope>NUCLEOTIDE SEQUENCE [LARGE SCALE GENOMIC DNA]</scope>
    <source>
        <strain evidence="8 9">JCM 14942</strain>
    </source>
</reference>
<evidence type="ECO:0000313" key="8">
    <source>
        <dbReference type="EMBL" id="GAA1507981.1"/>
    </source>
</evidence>
<evidence type="ECO:0000256" key="7">
    <source>
        <dbReference type="RuleBase" id="RU361175"/>
    </source>
</evidence>
<sequence length="456" mass="49720">MPVSADDLAARFPEGFRFGTVTSAPQVEGAVDLDGRGPSIWDTWAAEPGRIMDGSTPAQACDHVRRYAEDVALLRELGAPSYRFSVSWSRVRPTGRGAVSAAGLDFYDRLVDELLAAGIAPLTTLLHADLPQGLEDDGGWLNRDTVERFAEYAALVGARLGDRVAGWVPISEPAVMTLRGYGWGDHPPGRRLMFDSVGAVHHALLAHGRAAIALRAAGATSVGCANNHAPMWPASDDPADVGATKLFDALWNGAFLEPMLLGRYPRDLEALVEDVAEPGDLATIRQPLDFYGINYYSPLRVAATGPDDESLFRFVEVLGRPRTDNGWAIVPEALQEWLIMTRARYRAALPPFVITEAGAALAGTELADGTIDDSERIAYLTTHLEAVANAMAVGVDVRGFHVWSLLDCWEWNDGFLPRYGLVHVDHTSQDRRPKRSFGWYADLVAAHRERHRTTSG</sequence>
<dbReference type="Gene3D" id="3.20.20.80">
    <property type="entry name" value="Glycosidases"/>
    <property type="match status" value="1"/>
</dbReference>
<proteinExistence type="inferred from homology"/>
<evidence type="ECO:0000256" key="2">
    <source>
        <dbReference type="ARBA" id="ARBA00022801"/>
    </source>
</evidence>
<organism evidence="8 9">
    <name type="scientific">Nocardioides humi</name>
    <dbReference type="NCBI Taxonomy" id="449461"/>
    <lineage>
        <taxon>Bacteria</taxon>
        <taxon>Bacillati</taxon>
        <taxon>Actinomycetota</taxon>
        <taxon>Actinomycetes</taxon>
        <taxon>Propionibacteriales</taxon>
        <taxon>Nocardioidaceae</taxon>
        <taxon>Nocardioides</taxon>
    </lineage>
</organism>
<dbReference type="PANTHER" id="PTHR10353">
    <property type="entry name" value="GLYCOSYL HYDROLASE"/>
    <property type="match status" value="1"/>
</dbReference>
<evidence type="ECO:0000256" key="5">
    <source>
        <dbReference type="ARBA" id="ARBA00023295"/>
    </source>
</evidence>
<keyword evidence="2 7" id="KW-0378">Hydrolase</keyword>
<dbReference type="EMBL" id="BAAAOR010000007">
    <property type="protein sequence ID" value="GAA1507981.1"/>
    <property type="molecule type" value="Genomic_DNA"/>
</dbReference>
<keyword evidence="5 7" id="KW-0326">Glycosidase</keyword>
<name>A0ABN1ZZ87_9ACTN</name>
<evidence type="ECO:0000256" key="4">
    <source>
        <dbReference type="ARBA" id="ARBA00023277"/>
    </source>
</evidence>
<dbReference type="PRINTS" id="PR00131">
    <property type="entry name" value="GLHYDRLASE1"/>
</dbReference>
<dbReference type="EC" id="3.2.1.21" evidence="7"/>
<evidence type="ECO:0000313" key="9">
    <source>
        <dbReference type="Proteomes" id="UP001500842"/>
    </source>
</evidence>
<keyword evidence="4" id="KW-0119">Carbohydrate metabolism</keyword>
<evidence type="ECO:0000256" key="1">
    <source>
        <dbReference type="ARBA" id="ARBA00010838"/>
    </source>
</evidence>
<dbReference type="Pfam" id="PF00232">
    <property type="entry name" value="Glyco_hydro_1"/>
    <property type="match status" value="1"/>
</dbReference>
<dbReference type="PANTHER" id="PTHR10353:SF36">
    <property type="entry name" value="LP05116P"/>
    <property type="match status" value="1"/>
</dbReference>